<sequence length="314" mass="34117">MRIMARRWRWRLLGLLLAAWLPLASADDTVGTLGAIGSDTLAGLMLRWGEQLTERHPGVRLQLQASGSASAPPALIAGTTRLGPMSRPMTDDERRRFIERHGYPPTEIKIARDALAVVVHRHNPLASLSLATVDAIFSDTRRCGGERDITHWHQLGIEQPAGRIELQGRNAASGTHGLFRRRALCDGYFRVRIDEHPGSAAVVEAVASSWSAMGYAGLNHLTPGVRALALSDDESHAVAPHPAQVRSGEYPLARTLFLYANLPPGETLPGPERALLEQILSAEGQATVAELGFVTLPEATLAIQRRELGLEGRE</sequence>
<organism evidence="4 5">
    <name type="scientific">Halomonas korlensis</name>
    <dbReference type="NCBI Taxonomy" id="463301"/>
    <lineage>
        <taxon>Bacteria</taxon>
        <taxon>Pseudomonadati</taxon>
        <taxon>Pseudomonadota</taxon>
        <taxon>Gammaproteobacteria</taxon>
        <taxon>Oceanospirillales</taxon>
        <taxon>Halomonadaceae</taxon>
        <taxon>Halomonas</taxon>
    </lineage>
</organism>
<accession>A0A1I7GM45</accession>
<dbReference type="PANTHER" id="PTHR30570">
    <property type="entry name" value="PERIPLASMIC PHOSPHATE BINDING COMPONENT OF PHOSPHATE ABC TRANSPORTER"/>
    <property type="match status" value="1"/>
</dbReference>
<keyword evidence="5" id="KW-1185">Reference proteome</keyword>
<dbReference type="EMBL" id="FPBP01000003">
    <property type="protein sequence ID" value="SFU49507.1"/>
    <property type="molecule type" value="Genomic_DNA"/>
</dbReference>
<dbReference type="Pfam" id="PF12849">
    <property type="entry name" value="PBP_like_2"/>
    <property type="match status" value="1"/>
</dbReference>
<proteinExistence type="predicted"/>
<dbReference type="CDD" id="cd13653">
    <property type="entry name" value="PBP2_phosphate_like_1"/>
    <property type="match status" value="1"/>
</dbReference>
<dbReference type="Gene3D" id="3.40.190.10">
    <property type="entry name" value="Periplasmic binding protein-like II"/>
    <property type="match status" value="2"/>
</dbReference>
<name>A0A1I7GM45_9GAMM</name>
<protein>
    <submittedName>
        <fullName evidence="4">Phosphate transport system substrate-binding protein</fullName>
    </submittedName>
</protein>
<dbReference type="AlphaFoldDB" id="A0A1I7GM45"/>
<evidence type="ECO:0000256" key="2">
    <source>
        <dbReference type="SAM" id="SignalP"/>
    </source>
</evidence>
<dbReference type="InterPro" id="IPR050811">
    <property type="entry name" value="Phosphate_ABC_transporter"/>
</dbReference>
<feature type="chain" id="PRO_5011630973" evidence="2">
    <location>
        <begin position="27"/>
        <end position="314"/>
    </location>
</feature>
<dbReference type="RefSeq" id="WP_425431974.1">
    <property type="nucleotide sequence ID" value="NZ_FPBP01000003.1"/>
</dbReference>
<gene>
    <name evidence="4" type="ORF">SAMN04487955_103108</name>
</gene>
<feature type="signal peptide" evidence="2">
    <location>
        <begin position="1"/>
        <end position="26"/>
    </location>
</feature>
<evidence type="ECO:0000256" key="1">
    <source>
        <dbReference type="ARBA" id="ARBA00022729"/>
    </source>
</evidence>
<keyword evidence="1 2" id="KW-0732">Signal</keyword>
<evidence type="ECO:0000313" key="5">
    <source>
        <dbReference type="Proteomes" id="UP000198693"/>
    </source>
</evidence>
<evidence type="ECO:0000259" key="3">
    <source>
        <dbReference type="Pfam" id="PF12849"/>
    </source>
</evidence>
<dbReference type="PANTHER" id="PTHR30570:SF6">
    <property type="entry name" value="PHOSPHATE-BINDING PROTEIN PSTS"/>
    <property type="match status" value="1"/>
</dbReference>
<dbReference type="InterPro" id="IPR024370">
    <property type="entry name" value="PBP_domain"/>
</dbReference>
<dbReference type="SUPFAM" id="SSF53850">
    <property type="entry name" value="Periplasmic binding protein-like II"/>
    <property type="match status" value="1"/>
</dbReference>
<reference evidence="5" key="1">
    <citation type="submission" date="2016-10" db="EMBL/GenBank/DDBJ databases">
        <authorList>
            <person name="Varghese N."/>
            <person name="Submissions S."/>
        </authorList>
    </citation>
    <scope>NUCLEOTIDE SEQUENCE [LARGE SCALE GENOMIC DNA]</scope>
    <source>
        <strain evidence="5">CGMCC 1.6981</strain>
    </source>
</reference>
<feature type="domain" description="PBP" evidence="3">
    <location>
        <begin position="26"/>
        <end position="264"/>
    </location>
</feature>
<dbReference type="Proteomes" id="UP000198693">
    <property type="component" value="Unassembled WGS sequence"/>
</dbReference>
<dbReference type="STRING" id="463301.SAMN04487955_103108"/>
<evidence type="ECO:0000313" key="4">
    <source>
        <dbReference type="EMBL" id="SFU49507.1"/>
    </source>
</evidence>